<gene>
    <name evidence="1" type="ORF">SLOPH_956</name>
</gene>
<name>S7XIT5_SPRLO</name>
<proteinExistence type="predicted"/>
<dbReference type="AlphaFoldDB" id="S7XIT5"/>
<evidence type="ECO:0000313" key="2">
    <source>
        <dbReference type="Proteomes" id="UP000014978"/>
    </source>
</evidence>
<comment type="caution">
    <text evidence="1">The sequence shown here is derived from an EMBL/GenBank/DDBJ whole genome shotgun (WGS) entry which is preliminary data.</text>
</comment>
<dbReference type="HOGENOM" id="CLU_1084002_0_0_1"/>
<dbReference type="EMBL" id="ATCN01000469">
    <property type="protein sequence ID" value="EPR78949.1"/>
    <property type="molecule type" value="Genomic_DNA"/>
</dbReference>
<organism evidence="1 2">
    <name type="scientific">Spraguea lophii (strain 42_110)</name>
    <name type="common">Microsporidian parasite</name>
    <dbReference type="NCBI Taxonomy" id="1358809"/>
    <lineage>
        <taxon>Eukaryota</taxon>
        <taxon>Fungi</taxon>
        <taxon>Fungi incertae sedis</taxon>
        <taxon>Microsporidia</taxon>
        <taxon>Spragueidae</taxon>
        <taxon>Spraguea</taxon>
    </lineage>
</organism>
<sequence>MNDNFNSDLRKYILPLSILLQKSQITEIYTRIIGYELLHCETMKIISDIPHLYYTFINYIKKEFIDGVVNLDKIINAMFRLDKKQTKRANSPHYLSLMKLHNTLIDMKQFLVPFYKNKNNPDFKQILIRENTSNILNYIIHFTFKNVSDIMWILRDLENTKSLYKNIDTKFKIIILTWTSKSIEIKNLNIIKMKNFFDMTFDEKYTVYDMKKKLFE</sequence>
<keyword evidence="2" id="KW-1185">Reference proteome</keyword>
<protein>
    <submittedName>
        <fullName evidence="1">Uncharacterized protein</fullName>
    </submittedName>
</protein>
<dbReference type="InParanoid" id="S7XIT5"/>
<dbReference type="VEuPathDB" id="MicrosporidiaDB:SLOPH_956"/>
<reference evidence="2" key="1">
    <citation type="journal article" date="2013" name="PLoS Genet.">
        <title>The genome of Spraguea lophii and the basis of host-microsporidian interactions.</title>
        <authorList>
            <person name="Campbell S.E."/>
            <person name="Williams T.A."/>
            <person name="Yousuf A."/>
            <person name="Soanes D.M."/>
            <person name="Paszkiewicz K.H."/>
            <person name="Williams B.A.P."/>
        </authorList>
    </citation>
    <scope>NUCLEOTIDE SEQUENCE [LARGE SCALE GENOMIC DNA]</scope>
    <source>
        <strain evidence="2">42_110</strain>
    </source>
</reference>
<dbReference type="Proteomes" id="UP000014978">
    <property type="component" value="Unassembled WGS sequence"/>
</dbReference>
<evidence type="ECO:0000313" key="1">
    <source>
        <dbReference type="EMBL" id="EPR78949.1"/>
    </source>
</evidence>
<accession>S7XIT5</accession>